<reference evidence="1" key="1">
    <citation type="submission" date="2014-05" db="EMBL/GenBank/DDBJ databases">
        <title>The transcriptome of the halophilic microalga Tetraselmis sp. GSL018 isolated from the Great Salt Lake, Utah.</title>
        <authorList>
            <person name="Jinkerson R.E."/>
            <person name="D'Adamo S."/>
            <person name="Posewitz M.C."/>
        </authorList>
    </citation>
    <scope>NUCLEOTIDE SEQUENCE</scope>
    <source>
        <strain evidence="1">GSL018</strain>
    </source>
</reference>
<proteinExistence type="predicted"/>
<accession>A0A061QQF8</accession>
<dbReference type="EMBL" id="GBEZ01025098">
    <property type="protein sequence ID" value="JAC61953.1"/>
    <property type="molecule type" value="Transcribed_RNA"/>
</dbReference>
<feature type="non-terminal residue" evidence="1">
    <location>
        <position position="1"/>
    </location>
</feature>
<evidence type="ECO:0000313" key="1">
    <source>
        <dbReference type="EMBL" id="JAC61953.1"/>
    </source>
</evidence>
<sequence>GSPAPGTLLPQSCWSCKDAEDNDLQGKGREETAPAKFPEELRRGLSYKRTLLPAGLLLDFCRPRDSSLHFLYAPNCLLRQEAVQYMSTRFLVLLDL</sequence>
<dbReference type="AlphaFoldDB" id="A0A061QQF8"/>
<name>A0A061QQF8_9CHLO</name>
<gene>
    <name evidence="1" type="ORF">TSPGSL018_24696</name>
</gene>
<protein>
    <submittedName>
        <fullName evidence="1">Uncharacterized protein</fullName>
    </submittedName>
</protein>
<organism evidence="1">
    <name type="scientific">Tetraselmis sp. GSL018</name>
    <dbReference type="NCBI Taxonomy" id="582737"/>
    <lineage>
        <taxon>Eukaryota</taxon>
        <taxon>Viridiplantae</taxon>
        <taxon>Chlorophyta</taxon>
        <taxon>core chlorophytes</taxon>
        <taxon>Chlorodendrophyceae</taxon>
        <taxon>Chlorodendrales</taxon>
        <taxon>Chlorodendraceae</taxon>
        <taxon>Tetraselmis</taxon>
    </lineage>
</organism>